<protein>
    <submittedName>
        <fullName evidence="2">Methyltransferase domain-containing protein</fullName>
    </submittedName>
</protein>
<dbReference type="InterPro" id="IPR013216">
    <property type="entry name" value="Methyltransf_11"/>
</dbReference>
<sequence length="218" mass="23428">MVDRDDVRRAYDEITATYATERAATQDEAETAALESLFDALPSGCRLLDAGCGQGTPALEYAVAPSNGTECEPALAVGLDLSRGQLETATGLVPDAALCQGEMTRLPFAADTFDAVTALYSLIHVPADDHPAAIESFARVLRPGGRLLLTEGWAEWTGSNPDWLETGTEMRWSIAGAAATRDQLESAGFELVDEGEFRDALADEEDARFPFFHARLAE</sequence>
<feature type="domain" description="Methyltransferase type 11" evidence="1">
    <location>
        <begin position="48"/>
        <end position="148"/>
    </location>
</feature>
<dbReference type="AlphaFoldDB" id="A0A1H9MF10"/>
<accession>A0A1H9MF10</accession>
<proteinExistence type="predicted"/>
<dbReference type="OrthoDB" id="8915at2157"/>
<dbReference type="Proteomes" id="UP000199114">
    <property type="component" value="Unassembled WGS sequence"/>
</dbReference>
<dbReference type="InterPro" id="IPR029063">
    <property type="entry name" value="SAM-dependent_MTases_sf"/>
</dbReference>
<organism evidence="2 3">
    <name type="scientific">Natrinema salaciae</name>
    <dbReference type="NCBI Taxonomy" id="1186196"/>
    <lineage>
        <taxon>Archaea</taxon>
        <taxon>Methanobacteriati</taxon>
        <taxon>Methanobacteriota</taxon>
        <taxon>Stenosarchaea group</taxon>
        <taxon>Halobacteria</taxon>
        <taxon>Halobacteriales</taxon>
        <taxon>Natrialbaceae</taxon>
        <taxon>Natrinema</taxon>
    </lineage>
</organism>
<dbReference type="EMBL" id="FOFD01000004">
    <property type="protein sequence ID" value="SER22037.1"/>
    <property type="molecule type" value="Genomic_DNA"/>
</dbReference>
<dbReference type="SUPFAM" id="SSF53335">
    <property type="entry name" value="S-adenosyl-L-methionine-dependent methyltransferases"/>
    <property type="match status" value="1"/>
</dbReference>
<dbReference type="GO" id="GO:0008757">
    <property type="term" value="F:S-adenosylmethionine-dependent methyltransferase activity"/>
    <property type="evidence" value="ECO:0007669"/>
    <property type="project" value="InterPro"/>
</dbReference>
<name>A0A1H9MF10_9EURY</name>
<dbReference type="Pfam" id="PF08241">
    <property type="entry name" value="Methyltransf_11"/>
    <property type="match status" value="1"/>
</dbReference>
<dbReference type="InterPro" id="IPR050508">
    <property type="entry name" value="Methyltransf_Superfamily"/>
</dbReference>
<keyword evidence="3" id="KW-1185">Reference proteome</keyword>
<keyword evidence="2" id="KW-0489">Methyltransferase</keyword>
<dbReference type="Gene3D" id="3.40.50.150">
    <property type="entry name" value="Vaccinia Virus protein VP39"/>
    <property type="match status" value="1"/>
</dbReference>
<gene>
    <name evidence="2" type="ORF">SAMN04489841_3329</name>
</gene>
<evidence type="ECO:0000313" key="3">
    <source>
        <dbReference type="Proteomes" id="UP000199114"/>
    </source>
</evidence>
<dbReference type="STRING" id="1186196.SAMN04489841_3329"/>
<dbReference type="RefSeq" id="WP_090619258.1">
    <property type="nucleotide sequence ID" value="NZ_FOFD01000004.1"/>
</dbReference>
<reference evidence="3" key="1">
    <citation type="submission" date="2016-10" db="EMBL/GenBank/DDBJ databases">
        <authorList>
            <person name="Varghese N."/>
            <person name="Submissions S."/>
        </authorList>
    </citation>
    <scope>NUCLEOTIDE SEQUENCE [LARGE SCALE GENOMIC DNA]</scope>
    <source>
        <strain evidence="3">DSM 25055</strain>
    </source>
</reference>
<keyword evidence="2" id="KW-0808">Transferase</keyword>
<dbReference type="PANTHER" id="PTHR42912">
    <property type="entry name" value="METHYLTRANSFERASE"/>
    <property type="match status" value="1"/>
</dbReference>
<dbReference type="CDD" id="cd02440">
    <property type="entry name" value="AdoMet_MTases"/>
    <property type="match status" value="1"/>
</dbReference>
<dbReference type="GO" id="GO:0032259">
    <property type="term" value="P:methylation"/>
    <property type="evidence" value="ECO:0007669"/>
    <property type="project" value="UniProtKB-KW"/>
</dbReference>
<evidence type="ECO:0000313" key="2">
    <source>
        <dbReference type="EMBL" id="SER22037.1"/>
    </source>
</evidence>
<evidence type="ECO:0000259" key="1">
    <source>
        <dbReference type="Pfam" id="PF08241"/>
    </source>
</evidence>